<comment type="caution">
    <text evidence="1">The sequence shown here is derived from an EMBL/GenBank/DDBJ whole genome shotgun (WGS) entry which is preliminary data.</text>
</comment>
<dbReference type="Proteomes" id="UP000789366">
    <property type="component" value="Unassembled WGS sequence"/>
</dbReference>
<reference evidence="1" key="1">
    <citation type="submission" date="2021-06" db="EMBL/GenBank/DDBJ databases">
        <authorList>
            <person name="Kallberg Y."/>
            <person name="Tangrot J."/>
            <person name="Rosling A."/>
        </authorList>
    </citation>
    <scope>NUCLEOTIDE SEQUENCE</scope>
    <source>
        <strain evidence="1">28 12/20/2015</strain>
    </source>
</reference>
<evidence type="ECO:0000313" key="2">
    <source>
        <dbReference type="Proteomes" id="UP000789366"/>
    </source>
</evidence>
<organism evidence="1 2">
    <name type="scientific">Cetraspora pellucida</name>
    <dbReference type="NCBI Taxonomy" id="1433469"/>
    <lineage>
        <taxon>Eukaryota</taxon>
        <taxon>Fungi</taxon>
        <taxon>Fungi incertae sedis</taxon>
        <taxon>Mucoromycota</taxon>
        <taxon>Glomeromycotina</taxon>
        <taxon>Glomeromycetes</taxon>
        <taxon>Diversisporales</taxon>
        <taxon>Gigasporaceae</taxon>
        <taxon>Cetraspora</taxon>
    </lineage>
</organism>
<feature type="non-terminal residue" evidence="1">
    <location>
        <position position="1"/>
    </location>
</feature>
<dbReference type="EMBL" id="CAJVPW010044431">
    <property type="protein sequence ID" value="CAG8753995.1"/>
    <property type="molecule type" value="Genomic_DNA"/>
</dbReference>
<proteinExistence type="predicted"/>
<gene>
    <name evidence="1" type="ORF">SPELUC_LOCUS14677</name>
</gene>
<evidence type="ECO:0000313" key="1">
    <source>
        <dbReference type="EMBL" id="CAG8753995.1"/>
    </source>
</evidence>
<name>A0ACA9QI79_9GLOM</name>
<keyword evidence="2" id="KW-1185">Reference proteome</keyword>
<accession>A0ACA9QI79</accession>
<protein>
    <submittedName>
        <fullName evidence="1">13920_t:CDS:1</fullName>
    </submittedName>
</protein>
<sequence>TGVVKNLSLALKYFTKAADKGDSEAIFNVGNMYYKGLGVNKNVKKGTTLIKSAAFKGYETAIMF</sequence>
<feature type="non-terminal residue" evidence="1">
    <location>
        <position position="64"/>
    </location>
</feature>